<protein>
    <submittedName>
        <fullName evidence="2">Uncharacterized protein</fullName>
    </submittedName>
</protein>
<keyword evidence="3" id="KW-1185">Reference proteome</keyword>
<gene>
    <name evidence="2" type="ORF">CAC42_7308</name>
</gene>
<organism evidence="2 3">
    <name type="scientific">Sphaceloma murrayae</name>
    <dbReference type="NCBI Taxonomy" id="2082308"/>
    <lineage>
        <taxon>Eukaryota</taxon>
        <taxon>Fungi</taxon>
        <taxon>Dikarya</taxon>
        <taxon>Ascomycota</taxon>
        <taxon>Pezizomycotina</taxon>
        <taxon>Dothideomycetes</taxon>
        <taxon>Dothideomycetidae</taxon>
        <taxon>Myriangiales</taxon>
        <taxon>Elsinoaceae</taxon>
        <taxon>Sphaceloma</taxon>
    </lineage>
</organism>
<feature type="compositionally biased region" description="Basic and acidic residues" evidence="1">
    <location>
        <begin position="480"/>
        <end position="489"/>
    </location>
</feature>
<feature type="compositionally biased region" description="Basic and acidic residues" evidence="1">
    <location>
        <begin position="663"/>
        <end position="681"/>
    </location>
</feature>
<comment type="caution">
    <text evidence="2">The sequence shown here is derived from an EMBL/GenBank/DDBJ whole genome shotgun (WGS) entry which is preliminary data.</text>
</comment>
<feature type="region of interest" description="Disordered" evidence="1">
    <location>
        <begin position="480"/>
        <end position="554"/>
    </location>
</feature>
<feature type="region of interest" description="Disordered" evidence="1">
    <location>
        <begin position="210"/>
        <end position="250"/>
    </location>
</feature>
<dbReference type="Proteomes" id="UP000243797">
    <property type="component" value="Unassembled WGS sequence"/>
</dbReference>
<feature type="region of interest" description="Disordered" evidence="1">
    <location>
        <begin position="369"/>
        <end position="446"/>
    </location>
</feature>
<feature type="compositionally biased region" description="Low complexity" evidence="1">
    <location>
        <begin position="508"/>
        <end position="520"/>
    </location>
</feature>
<evidence type="ECO:0000313" key="3">
    <source>
        <dbReference type="Proteomes" id="UP000243797"/>
    </source>
</evidence>
<reference evidence="2 3" key="1">
    <citation type="submission" date="2017-06" db="EMBL/GenBank/DDBJ databases">
        <title>Draft genome sequence of a variant of Elsinoe murrayae.</title>
        <authorList>
            <person name="Cheng Q."/>
        </authorList>
    </citation>
    <scope>NUCLEOTIDE SEQUENCE [LARGE SCALE GENOMIC DNA]</scope>
    <source>
        <strain evidence="2 3">CQ-2017a</strain>
    </source>
</reference>
<feature type="compositionally biased region" description="Pro residues" evidence="1">
    <location>
        <begin position="537"/>
        <end position="546"/>
    </location>
</feature>
<feature type="compositionally biased region" description="Polar residues" evidence="1">
    <location>
        <begin position="427"/>
        <end position="436"/>
    </location>
</feature>
<dbReference type="EMBL" id="NKHZ01000031">
    <property type="protein sequence ID" value="PNS19464.1"/>
    <property type="molecule type" value="Genomic_DNA"/>
</dbReference>
<dbReference type="InParanoid" id="A0A2K1QWN2"/>
<feature type="region of interest" description="Disordered" evidence="1">
    <location>
        <begin position="662"/>
        <end position="681"/>
    </location>
</feature>
<sequence>MPLQISRPLSPRAVALHISPRLHNISQSTYLLSLLRSKFGEVEYYKNYRYNRHERRPGIVIAVFRNAEDAKRLVKGAPWTLKVEVGGGVHGEGVIQGLLERGAQSREEEEEEEETDEEIGTHIMADDAPRDLWETEGGGKSDDVAAVRRGRPAFGGDGGDQTVNLDDSWTLARSAGSIGEAGSIPARDQPEGQHDWLASADQGVLDLQREGRRDTGLEDTLVDGTKQTVSEPDVGNSEELGPRLQEVTGTPTVSVPGRVAVNHSSGPRYMDLEVMDDNVDPQALDEAYAAVVHDLGPDYASMQINTEVFAPPVADLDSWEHQSIDAFTTSDPALVGTETIDQADTWTSWAGVRDADKPAQEVRFTKPARTLSRKEAAAKAKGIAFRDAEPSKKPAKKVVREPPKRSRKPLSREEWSSLLHADMGSVPASQPISNQRPDTDPTSHPEENKLAALDAEHIVNKPSRKHHSSWLNTFSSNDVAKEHYPRPVPRDPSYSTPLIDSLLPPPSSSSSSSAPLYSAPENDAFTTILDSFYGPSDPNPPPPRPWIPSLSPRRARRSFSTTPTLLTSWPPRSPLLPKPGTTYTFRINASHSKTNLAEDVSHHPYSAFFKASLVGTAERDLLCKVPLKGLADFKGRREGKPKRVVRWMEERAMVRKSLGEIWEEGRREREREREGKGDGAR</sequence>
<evidence type="ECO:0000313" key="2">
    <source>
        <dbReference type="EMBL" id="PNS19464.1"/>
    </source>
</evidence>
<dbReference type="OrthoDB" id="5367448at2759"/>
<proteinExistence type="predicted"/>
<name>A0A2K1QWN2_9PEZI</name>
<feature type="compositionally biased region" description="Basic and acidic residues" evidence="1">
    <location>
        <begin position="372"/>
        <end position="415"/>
    </location>
</feature>
<feature type="compositionally biased region" description="Basic and acidic residues" evidence="1">
    <location>
        <begin position="437"/>
        <end position="446"/>
    </location>
</feature>
<dbReference type="AlphaFoldDB" id="A0A2K1QWN2"/>
<accession>A0A2K1QWN2</accession>
<evidence type="ECO:0000256" key="1">
    <source>
        <dbReference type="SAM" id="MobiDB-lite"/>
    </source>
</evidence>